<keyword evidence="1 6" id="KW-0547">Nucleotide-binding</keyword>
<name>A0A7S3NKR6_9STRA</name>
<evidence type="ECO:0000256" key="3">
    <source>
        <dbReference type="ARBA" id="ARBA00022806"/>
    </source>
</evidence>
<dbReference type="GO" id="GO:0016787">
    <property type="term" value="F:hydrolase activity"/>
    <property type="evidence" value="ECO:0007669"/>
    <property type="project" value="UniProtKB-KW"/>
</dbReference>
<evidence type="ECO:0000256" key="2">
    <source>
        <dbReference type="ARBA" id="ARBA00022801"/>
    </source>
</evidence>
<sequence length="516" mass="57046">MIEENESAKKEPVNVTEKNDDDDDDEEEGEEAWLKLGLHEALVKACINLGWTKPTAIQRAAIPVAMSGRDVIGLAETGSGKTGAFALPILHRLLDAPKRLYALILAPTRELAYQIHESFEALGAGIGLRACCIVGGVDLVQQAVALAKLPHVVIATPGRLVDHLQNTKGFSLKSTRCIVMDEADRMLSLDFEQELTTILEALPNDDDEFNDNNKNRLAMLFSATMTSKVAKLQRASLRNPAQIQVNKKFATPKKLVQQYLFIPAKFKECYLAALLLDQQSTSTLVFCATCSGATKLALFLRNLGIKATCLHGQMSQPKRLAALNKFKAHRDNVATSNASNDDASNDDDDNNPFDKRGCCVLVATDVASRGLDIPSVDLVLNFDLPAHGKEYVHRVGRTARAGRQGRAIAFVTQYDIELYQRLEHLIGTKLPACPIDEDRALVHIDKVNEASRLATIQLRDLQEKQLRGKRTKRKSIGIEDYDDDEEGAREDQAQANIFGKSSSRKSKTTKKKKKRF</sequence>
<evidence type="ECO:0000256" key="5">
    <source>
        <dbReference type="PROSITE-ProRule" id="PRU00552"/>
    </source>
</evidence>
<keyword evidence="4 6" id="KW-0067">ATP-binding</keyword>
<dbReference type="InterPro" id="IPR014014">
    <property type="entry name" value="RNA_helicase_DEAD_Q_motif"/>
</dbReference>
<feature type="compositionally biased region" description="Basic and acidic residues" evidence="7">
    <location>
        <begin position="1"/>
        <end position="12"/>
    </location>
</feature>
<feature type="region of interest" description="Disordered" evidence="7">
    <location>
        <begin position="1"/>
        <end position="30"/>
    </location>
</feature>
<protein>
    <recommendedName>
        <fullName evidence="12">RNA helicase</fullName>
    </recommendedName>
</protein>
<dbReference type="PANTHER" id="PTHR47959">
    <property type="entry name" value="ATP-DEPENDENT RNA HELICASE RHLE-RELATED"/>
    <property type="match status" value="1"/>
</dbReference>
<dbReference type="GO" id="GO:0005829">
    <property type="term" value="C:cytosol"/>
    <property type="evidence" value="ECO:0007669"/>
    <property type="project" value="TreeGrafter"/>
</dbReference>
<dbReference type="SMART" id="SM00487">
    <property type="entry name" value="DEXDc"/>
    <property type="match status" value="1"/>
</dbReference>
<dbReference type="InterPro" id="IPR000629">
    <property type="entry name" value="RNA-helicase_DEAD-box_CS"/>
</dbReference>
<feature type="compositionally biased region" description="Basic residues" evidence="7">
    <location>
        <begin position="502"/>
        <end position="516"/>
    </location>
</feature>
<feature type="domain" description="DEAD-box RNA helicase Q" evidence="10">
    <location>
        <begin position="31"/>
        <end position="59"/>
    </location>
</feature>
<keyword evidence="3 6" id="KW-0347">Helicase</keyword>
<feature type="domain" description="Helicase ATP-binding" evidence="8">
    <location>
        <begin position="62"/>
        <end position="243"/>
    </location>
</feature>
<evidence type="ECO:0000313" key="11">
    <source>
        <dbReference type="EMBL" id="CAE0367026.1"/>
    </source>
</evidence>
<dbReference type="GO" id="GO:0005524">
    <property type="term" value="F:ATP binding"/>
    <property type="evidence" value="ECO:0007669"/>
    <property type="project" value="UniProtKB-KW"/>
</dbReference>
<comment type="similarity">
    <text evidence="6">Belongs to the DEAD box helicase family.</text>
</comment>
<evidence type="ECO:0000256" key="7">
    <source>
        <dbReference type="SAM" id="MobiDB-lite"/>
    </source>
</evidence>
<accession>A0A7S3NKR6</accession>
<evidence type="ECO:0008006" key="12">
    <source>
        <dbReference type="Google" id="ProtNLM"/>
    </source>
</evidence>
<feature type="domain" description="Helicase C-terminal" evidence="9">
    <location>
        <begin position="254"/>
        <end position="441"/>
    </location>
</feature>
<dbReference type="Gene3D" id="3.40.50.300">
    <property type="entry name" value="P-loop containing nucleotide triphosphate hydrolases"/>
    <property type="match status" value="2"/>
</dbReference>
<dbReference type="EMBL" id="HBIJ01011345">
    <property type="protein sequence ID" value="CAE0367026.1"/>
    <property type="molecule type" value="Transcribed_RNA"/>
</dbReference>
<keyword evidence="2 6" id="KW-0378">Hydrolase</keyword>
<gene>
    <name evidence="11" type="ORF">ALAG00032_LOCUS7774</name>
</gene>
<dbReference type="SUPFAM" id="SSF52540">
    <property type="entry name" value="P-loop containing nucleoside triphosphate hydrolases"/>
    <property type="match status" value="1"/>
</dbReference>
<proteinExistence type="inferred from homology"/>
<dbReference type="PANTHER" id="PTHR47959:SF20">
    <property type="entry name" value="RNA HELICASE"/>
    <property type="match status" value="1"/>
</dbReference>
<dbReference type="Pfam" id="PF00271">
    <property type="entry name" value="Helicase_C"/>
    <property type="match status" value="2"/>
</dbReference>
<dbReference type="InterPro" id="IPR027417">
    <property type="entry name" value="P-loop_NTPase"/>
</dbReference>
<dbReference type="Pfam" id="PF00270">
    <property type="entry name" value="DEAD"/>
    <property type="match status" value="1"/>
</dbReference>
<dbReference type="InterPro" id="IPR050079">
    <property type="entry name" value="DEAD_box_RNA_helicase"/>
</dbReference>
<dbReference type="InterPro" id="IPR011545">
    <property type="entry name" value="DEAD/DEAH_box_helicase_dom"/>
</dbReference>
<feature type="short sequence motif" description="Q motif" evidence="5">
    <location>
        <begin position="31"/>
        <end position="59"/>
    </location>
</feature>
<evidence type="ECO:0000256" key="4">
    <source>
        <dbReference type="ARBA" id="ARBA00022840"/>
    </source>
</evidence>
<feature type="region of interest" description="Disordered" evidence="7">
    <location>
        <begin position="469"/>
        <end position="516"/>
    </location>
</feature>
<evidence type="ECO:0000256" key="6">
    <source>
        <dbReference type="RuleBase" id="RU000492"/>
    </source>
</evidence>
<dbReference type="PROSITE" id="PS51194">
    <property type="entry name" value="HELICASE_CTER"/>
    <property type="match status" value="1"/>
</dbReference>
<dbReference type="GO" id="GO:0003724">
    <property type="term" value="F:RNA helicase activity"/>
    <property type="evidence" value="ECO:0007669"/>
    <property type="project" value="InterPro"/>
</dbReference>
<evidence type="ECO:0000259" key="8">
    <source>
        <dbReference type="PROSITE" id="PS51192"/>
    </source>
</evidence>
<feature type="compositionally biased region" description="Acidic residues" evidence="7">
    <location>
        <begin position="19"/>
        <end position="30"/>
    </location>
</feature>
<evidence type="ECO:0000256" key="1">
    <source>
        <dbReference type="ARBA" id="ARBA00022741"/>
    </source>
</evidence>
<dbReference type="CDD" id="cd18787">
    <property type="entry name" value="SF2_C_DEAD"/>
    <property type="match status" value="1"/>
</dbReference>
<evidence type="ECO:0000259" key="10">
    <source>
        <dbReference type="PROSITE" id="PS51195"/>
    </source>
</evidence>
<feature type="compositionally biased region" description="Acidic residues" evidence="7">
    <location>
        <begin position="479"/>
        <end position="488"/>
    </location>
</feature>
<organism evidence="11">
    <name type="scientific">Aureoumbra lagunensis</name>
    <dbReference type="NCBI Taxonomy" id="44058"/>
    <lineage>
        <taxon>Eukaryota</taxon>
        <taxon>Sar</taxon>
        <taxon>Stramenopiles</taxon>
        <taxon>Ochrophyta</taxon>
        <taxon>Pelagophyceae</taxon>
        <taxon>Pelagomonadales</taxon>
        <taxon>Aureoumbra</taxon>
    </lineage>
</organism>
<dbReference type="InterPro" id="IPR014001">
    <property type="entry name" value="Helicase_ATP-bd"/>
</dbReference>
<evidence type="ECO:0000259" key="9">
    <source>
        <dbReference type="PROSITE" id="PS51194"/>
    </source>
</evidence>
<dbReference type="GO" id="GO:0003676">
    <property type="term" value="F:nucleic acid binding"/>
    <property type="evidence" value="ECO:0007669"/>
    <property type="project" value="InterPro"/>
</dbReference>
<dbReference type="PROSITE" id="PS51192">
    <property type="entry name" value="HELICASE_ATP_BIND_1"/>
    <property type="match status" value="1"/>
</dbReference>
<dbReference type="AlphaFoldDB" id="A0A7S3NKR6"/>
<reference evidence="11" key="1">
    <citation type="submission" date="2021-01" db="EMBL/GenBank/DDBJ databases">
        <authorList>
            <person name="Corre E."/>
            <person name="Pelletier E."/>
            <person name="Niang G."/>
            <person name="Scheremetjew M."/>
            <person name="Finn R."/>
            <person name="Kale V."/>
            <person name="Holt S."/>
            <person name="Cochrane G."/>
            <person name="Meng A."/>
            <person name="Brown T."/>
            <person name="Cohen L."/>
        </authorList>
    </citation>
    <scope>NUCLEOTIDE SEQUENCE</scope>
    <source>
        <strain evidence="11">CCMP1510</strain>
    </source>
</reference>
<dbReference type="InterPro" id="IPR001650">
    <property type="entry name" value="Helicase_C-like"/>
</dbReference>
<dbReference type="PROSITE" id="PS51195">
    <property type="entry name" value="Q_MOTIF"/>
    <property type="match status" value="1"/>
</dbReference>
<dbReference type="PROSITE" id="PS00039">
    <property type="entry name" value="DEAD_ATP_HELICASE"/>
    <property type="match status" value="1"/>
</dbReference>
<dbReference type="SMART" id="SM00490">
    <property type="entry name" value="HELICc"/>
    <property type="match status" value="1"/>
</dbReference>